<dbReference type="InterPro" id="IPR050469">
    <property type="entry name" value="Diguanylate_Cyclase"/>
</dbReference>
<dbReference type="OrthoDB" id="2325869at2759"/>
<dbReference type="Pfam" id="PF00498">
    <property type="entry name" value="FHA"/>
    <property type="match status" value="1"/>
</dbReference>
<feature type="compositionally biased region" description="Polar residues" evidence="2">
    <location>
        <begin position="378"/>
        <end position="389"/>
    </location>
</feature>
<protein>
    <submittedName>
        <fullName evidence="4">15975_t:CDS:1</fullName>
    </submittedName>
</protein>
<dbReference type="SMART" id="SM00240">
    <property type="entry name" value="FHA"/>
    <property type="match status" value="1"/>
</dbReference>
<dbReference type="Gene3D" id="1.10.510.10">
    <property type="entry name" value="Transferase(Phosphotransferase) domain 1"/>
    <property type="match status" value="1"/>
</dbReference>
<dbReference type="InterPro" id="IPR011009">
    <property type="entry name" value="Kinase-like_dom_sf"/>
</dbReference>
<reference evidence="4" key="1">
    <citation type="submission" date="2021-06" db="EMBL/GenBank/DDBJ databases">
        <authorList>
            <person name="Kallberg Y."/>
            <person name="Tangrot J."/>
            <person name="Rosling A."/>
        </authorList>
    </citation>
    <scope>NUCLEOTIDE SEQUENCE</scope>
    <source>
        <strain evidence="4">MA453B</strain>
    </source>
</reference>
<name>A0A9N9J788_9GLOM</name>
<dbReference type="SUPFAM" id="SSF56112">
    <property type="entry name" value="Protein kinase-like (PK-like)"/>
    <property type="match status" value="1"/>
</dbReference>
<dbReference type="GO" id="GO:0016020">
    <property type="term" value="C:membrane"/>
    <property type="evidence" value="ECO:0007669"/>
    <property type="project" value="UniProtKB-SubCell"/>
</dbReference>
<dbReference type="CDD" id="cd00060">
    <property type="entry name" value="FHA"/>
    <property type="match status" value="1"/>
</dbReference>
<dbReference type="InterPro" id="IPR000253">
    <property type="entry name" value="FHA_dom"/>
</dbReference>
<feature type="domain" description="FHA" evidence="3">
    <location>
        <begin position="194"/>
        <end position="244"/>
    </location>
</feature>
<dbReference type="Gene3D" id="3.30.70.270">
    <property type="match status" value="1"/>
</dbReference>
<evidence type="ECO:0000256" key="1">
    <source>
        <dbReference type="ARBA" id="ARBA00004167"/>
    </source>
</evidence>
<dbReference type="Proteomes" id="UP000789405">
    <property type="component" value="Unassembled WGS sequence"/>
</dbReference>
<feature type="non-terminal residue" evidence="4">
    <location>
        <position position="1"/>
    </location>
</feature>
<dbReference type="PANTHER" id="PTHR45138:SF9">
    <property type="entry name" value="DIGUANYLATE CYCLASE DGCM-RELATED"/>
    <property type="match status" value="1"/>
</dbReference>
<organism evidence="4 5">
    <name type="scientific">Dentiscutata erythropus</name>
    <dbReference type="NCBI Taxonomy" id="1348616"/>
    <lineage>
        <taxon>Eukaryota</taxon>
        <taxon>Fungi</taxon>
        <taxon>Fungi incertae sedis</taxon>
        <taxon>Mucoromycota</taxon>
        <taxon>Glomeromycotina</taxon>
        <taxon>Glomeromycetes</taxon>
        <taxon>Diversisporales</taxon>
        <taxon>Gigasporaceae</taxon>
        <taxon>Dentiscutata</taxon>
    </lineage>
</organism>
<dbReference type="EMBL" id="CAJVPY010018162">
    <property type="protein sequence ID" value="CAG8765686.1"/>
    <property type="molecule type" value="Genomic_DNA"/>
</dbReference>
<dbReference type="InterPro" id="IPR043128">
    <property type="entry name" value="Rev_trsase/Diguanyl_cyclase"/>
</dbReference>
<evidence type="ECO:0000313" key="4">
    <source>
        <dbReference type="EMBL" id="CAG8765686.1"/>
    </source>
</evidence>
<gene>
    <name evidence="4" type="ORF">DERYTH_LOCUS18216</name>
</gene>
<dbReference type="InterPro" id="IPR000160">
    <property type="entry name" value="GGDEF_dom"/>
</dbReference>
<comment type="subcellular location">
    <subcellularLocation>
        <location evidence="1">Membrane</location>
        <topology evidence="1">Single-pass membrane protein</topology>
    </subcellularLocation>
</comment>
<feature type="non-terminal residue" evidence="4">
    <location>
        <position position="803"/>
    </location>
</feature>
<sequence>LREHLREKEDDWTCKILMATDIATGLEYIHAANIVHCNPNSKNILMHHPNDKLMIIDFMSLGSRTELTLKITEENIAYVDPKFFNPTNTKKLKTFLALENREDHIHLTPVDCKELYCDSWNSDPEKRPSINEVINRLKDIEFECVYQDSNYIPEIYLGSLLRNRIRFTSKNSASLEVVKGSALNRYIFLPPGEISIGRGNSNDIIIKDQEITKRHARIIINYQGQVEIKELGSDYGIFVNGEKLGFRASRLLIRDDVISMGHSEFQYLPTGEYKSRMDEPFINDQNDHMAGDYTLKELTNLIQNNYVRSEDIFARYGGDEFILLKDTNKTMAFETAEKIRVETCNALLLHADNASKKAKECGRDQVIIWSIEPNSTFENENCLSESPIKSTEDGNNHSKSLSASSSTMDDEIGITIIKSDKREECYMYLPRKETLSFVRTKLEEYDDFHMGTNYHFTTKNGIPILRKDESKLNNLQIIETRDDDTHFLYIKEGAEFDLLQLRNEKGFKFGFVREEKEYKCNYVPNANCKRNLIIDEKFSAALEWFCNSLKLFRKSSEHATNEFIKDVKAALNNNKDIIKQFRDVSEKYGHFYAHHLVLGVARVKNKSHIINSGAYGLKLSSMFRFGFEVLKALGHRILKAGTEDIPFKLKNSTNSISSSYIHNLSPHIREIGDVNNYQVFASIMSKSNKNLFSAHIDYVNKDKNTPVIVVHNIKRENSSSTICLVKLGWIIVGPLANFDFNVQFPLVFKSMKQSVRHMASTKENHSTVEINNYKTCILGICASEADSQSSSTNNIDYTRKKIL</sequence>
<accession>A0A9N9J788</accession>
<dbReference type="SUPFAM" id="SSF55073">
    <property type="entry name" value="Nucleotide cyclase"/>
    <property type="match status" value="1"/>
</dbReference>
<dbReference type="PANTHER" id="PTHR45138">
    <property type="entry name" value="REGULATORY COMPONENTS OF SENSORY TRANSDUCTION SYSTEM"/>
    <property type="match status" value="1"/>
</dbReference>
<evidence type="ECO:0000259" key="3">
    <source>
        <dbReference type="PROSITE" id="PS50006"/>
    </source>
</evidence>
<dbReference type="InterPro" id="IPR008984">
    <property type="entry name" value="SMAD_FHA_dom_sf"/>
</dbReference>
<dbReference type="SUPFAM" id="SSF49879">
    <property type="entry name" value="SMAD/FHA domain"/>
    <property type="match status" value="1"/>
</dbReference>
<dbReference type="InterPro" id="IPR029787">
    <property type="entry name" value="Nucleotide_cyclase"/>
</dbReference>
<proteinExistence type="predicted"/>
<dbReference type="Gene3D" id="2.60.200.20">
    <property type="match status" value="1"/>
</dbReference>
<dbReference type="AlphaFoldDB" id="A0A9N9J788"/>
<dbReference type="NCBIfam" id="TIGR00254">
    <property type="entry name" value="GGDEF"/>
    <property type="match status" value="1"/>
</dbReference>
<keyword evidence="5" id="KW-1185">Reference proteome</keyword>
<dbReference type="Pfam" id="PF00990">
    <property type="entry name" value="GGDEF"/>
    <property type="match status" value="1"/>
</dbReference>
<feature type="region of interest" description="Disordered" evidence="2">
    <location>
        <begin position="378"/>
        <end position="405"/>
    </location>
</feature>
<dbReference type="GO" id="GO:0052621">
    <property type="term" value="F:diguanylate cyclase activity"/>
    <property type="evidence" value="ECO:0007669"/>
    <property type="project" value="TreeGrafter"/>
</dbReference>
<dbReference type="PROSITE" id="PS50006">
    <property type="entry name" value="FHA_DOMAIN"/>
    <property type="match status" value="1"/>
</dbReference>
<comment type="caution">
    <text evidence="4">The sequence shown here is derived from an EMBL/GenBank/DDBJ whole genome shotgun (WGS) entry which is preliminary data.</text>
</comment>
<evidence type="ECO:0000256" key="2">
    <source>
        <dbReference type="SAM" id="MobiDB-lite"/>
    </source>
</evidence>
<evidence type="ECO:0000313" key="5">
    <source>
        <dbReference type="Proteomes" id="UP000789405"/>
    </source>
</evidence>